<organism evidence="1 2">
    <name type="scientific">Aquella oligotrophica</name>
    <dbReference type="NCBI Taxonomy" id="2067065"/>
    <lineage>
        <taxon>Bacteria</taxon>
        <taxon>Pseudomonadati</taxon>
        <taxon>Pseudomonadota</taxon>
        <taxon>Betaproteobacteria</taxon>
        <taxon>Neisseriales</taxon>
        <taxon>Neisseriaceae</taxon>
        <taxon>Aquella</taxon>
    </lineage>
</organism>
<evidence type="ECO:0000313" key="2">
    <source>
        <dbReference type="Proteomes" id="UP000236655"/>
    </source>
</evidence>
<name>A0A2I7N827_9NEIS</name>
<dbReference type="EMBL" id="CP024847">
    <property type="protein sequence ID" value="AUR52601.1"/>
    <property type="molecule type" value="Genomic_DNA"/>
</dbReference>
<reference evidence="2" key="1">
    <citation type="submission" date="2017-11" db="EMBL/GenBank/DDBJ databases">
        <authorList>
            <person name="Chan K.G."/>
            <person name="Lee L.S."/>
        </authorList>
    </citation>
    <scope>NUCLEOTIDE SEQUENCE [LARGE SCALE GENOMIC DNA]</scope>
    <source>
        <strain evidence="2">DSM 100970</strain>
    </source>
</reference>
<proteinExistence type="predicted"/>
<protein>
    <submittedName>
        <fullName evidence="1">Uncharacterized protein</fullName>
    </submittedName>
</protein>
<keyword evidence="2" id="KW-1185">Reference proteome</keyword>
<evidence type="ECO:0000313" key="1">
    <source>
        <dbReference type="EMBL" id="AUR52601.1"/>
    </source>
</evidence>
<dbReference type="KEGG" id="nba:CUN60_09935"/>
<sequence>MNYLQDYVNALKMVVLPEQKTIIVNPESYFVYVSPLLMEKNNVLGIDLSTATYDSLPAIQQISESCIQEDVECLKYRQIQQYITSQNYDGEIQLYLKQKTPLVDPNIDQAVGVRVDFFPIFSLGHFKPYINNHIVKYDNLGFTNQRRLNLELTEIEELIIFLLIMHAKPKVVTHHLNIIMHKDTAVSTVRNIIHQQLLRKFEVLTVEDLIDKAIFLGYDTILPRIMVEQFSIRIV</sequence>
<dbReference type="RefSeq" id="WP_102951890.1">
    <property type="nucleotide sequence ID" value="NZ_CP024847.1"/>
</dbReference>
<accession>A0A2I7N827</accession>
<dbReference type="Proteomes" id="UP000236655">
    <property type="component" value="Chromosome"/>
</dbReference>
<gene>
    <name evidence="1" type="ORF">CUN60_09935</name>
</gene>
<dbReference type="AlphaFoldDB" id="A0A2I7N827"/>